<keyword evidence="3" id="KW-1185">Reference proteome</keyword>
<organism evidence="2 3">
    <name type="scientific">Rhynchospora breviuscula</name>
    <dbReference type="NCBI Taxonomy" id="2022672"/>
    <lineage>
        <taxon>Eukaryota</taxon>
        <taxon>Viridiplantae</taxon>
        <taxon>Streptophyta</taxon>
        <taxon>Embryophyta</taxon>
        <taxon>Tracheophyta</taxon>
        <taxon>Spermatophyta</taxon>
        <taxon>Magnoliopsida</taxon>
        <taxon>Liliopsida</taxon>
        <taxon>Poales</taxon>
        <taxon>Cyperaceae</taxon>
        <taxon>Cyperoideae</taxon>
        <taxon>Rhynchosporeae</taxon>
        <taxon>Rhynchospora</taxon>
    </lineage>
</organism>
<dbReference type="PANTHER" id="PTHR31900:SF30">
    <property type="entry name" value="SUPERFAMILY PROTEIN, PUTATIVE-RELATED"/>
    <property type="match status" value="1"/>
</dbReference>
<dbReference type="InterPro" id="IPR036047">
    <property type="entry name" value="F-box-like_dom_sf"/>
</dbReference>
<evidence type="ECO:0000313" key="3">
    <source>
        <dbReference type="Proteomes" id="UP001151287"/>
    </source>
</evidence>
<dbReference type="InterPro" id="IPR050232">
    <property type="entry name" value="FBL13/AtMIF1-like"/>
</dbReference>
<protein>
    <recommendedName>
        <fullName evidence="1">F-box/LRR-repeat protein 15/At3g58940/PEG3-like LRR domain-containing protein</fullName>
    </recommendedName>
</protein>
<dbReference type="Proteomes" id="UP001151287">
    <property type="component" value="Unassembled WGS sequence"/>
</dbReference>
<accession>A0A9Q0CGD4</accession>
<comment type="caution">
    <text evidence="2">The sequence shown here is derived from an EMBL/GenBank/DDBJ whole genome shotgun (WGS) entry which is preliminary data.</text>
</comment>
<dbReference type="EMBL" id="JAMQYH010000003">
    <property type="protein sequence ID" value="KAJ1693348.1"/>
    <property type="molecule type" value="Genomic_DNA"/>
</dbReference>
<dbReference type="InterPro" id="IPR055411">
    <property type="entry name" value="LRR_FXL15/At3g58940/PEG3-like"/>
</dbReference>
<dbReference type="PANTHER" id="PTHR31900">
    <property type="entry name" value="F-BOX/RNI SUPERFAMILY PROTEIN-RELATED"/>
    <property type="match status" value="1"/>
</dbReference>
<evidence type="ECO:0000313" key="2">
    <source>
        <dbReference type="EMBL" id="KAJ1693348.1"/>
    </source>
</evidence>
<sequence length="420" mass="47765">MDGSQQKQGKVDEEAKDIISNLDETIKAKILSYLPIKEAIRTNILSSKWRYTWTTISELDIREDYFHSNKLPANRSSLDKFVDNLFLLHNGPIRSFKLSTKQNQLRALDRWIVNLSRNEISELTLVLTCKNKYKLHSSFFSCKNLMSVYLCNFSIKLPQYYEGFKLLSVLKLENCSLTGAEIERLVRNCALLKDLSLRKFRERSGLRIVSPSLERLSIDGNFTYLQLFTPRLVRACVDLEKNPSGGSCVPKGGCRSNFSRAFHGVPEIKMLGIRRHFLQYLAQGNFLEENPLRPIFSHLKVLTLDIDLSNPKEILAASFLFDNAPTLEELDVIISNSSEGKDGSTSAGFTFSSQHLKEVCLEDFKPNELDLAFVKSILFSSPLLQTLTIRSHSPDYNKQAIVDLLYQSPRASNAVKISHL</sequence>
<dbReference type="OrthoDB" id="1163429at2759"/>
<dbReference type="SUPFAM" id="SSF81383">
    <property type="entry name" value="F-box domain"/>
    <property type="match status" value="1"/>
</dbReference>
<evidence type="ECO:0000259" key="1">
    <source>
        <dbReference type="Pfam" id="PF24758"/>
    </source>
</evidence>
<gene>
    <name evidence="2" type="ORF">LUZ63_010046</name>
</gene>
<dbReference type="Gene3D" id="3.80.10.10">
    <property type="entry name" value="Ribonuclease Inhibitor"/>
    <property type="match status" value="1"/>
</dbReference>
<dbReference type="Pfam" id="PF24758">
    <property type="entry name" value="LRR_At5g56370"/>
    <property type="match status" value="1"/>
</dbReference>
<dbReference type="SUPFAM" id="SSF52047">
    <property type="entry name" value="RNI-like"/>
    <property type="match status" value="1"/>
</dbReference>
<reference evidence="2" key="1">
    <citation type="journal article" date="2022" name="Cell">
        <title>Repeat-based holocentromeres influence genome architecture and karyotype evolution.</title>
        <authorList>
            <person name="Hofstatter P.G."/>
            <person name="Thangavel G."/>
            <person name="Lux T."/>
            <person name="Neumann P."/>
            <person name="Vondrak T."/>
            <person name="Novak P."/>
            <person name="Zhang M."/>
            <person name="Costa L."/>
            <person name="Castellani M."/>
            <person name="Scott A."/>
            <person name="Toegelov H."/>
            <person name="Fuchs J."/>
            <person name="Mata-Sucre Y."/>
            <person name="Dias Y."/>
            <person name="Vanzela A.L.L."/>
            <person name="Huettel B."/>
            <person name="Almeida C.C.S."/>
            <person name="Simkova H."/>
            <person name="Souza G."/>
            <person name="Pedrosa-Harand A."/>
            <person name="Macas J."/>
            <person name="Mayer K.F.X."/>
            <person name="Houben A."/>
            <person name="Marques A."/>
        </authorList>
    </citation>
    <scope>NUCLEOTIDE SEQUENCE</scope>
    <source>
        <strain evidence="2">RhyBre1mFocal</strain>
    </source>
</reference>
<proteinExistence type="predicted"/>
<dbReference type="InterPro" id="IPR032675">
    <property type="entry name" value="LRR_dom_sf"/>
</dbReference>
<feature type="domain" description="F-box/LRR-repeat protein 15/At3g58940/PEG3-like LRR" evidence="1">
    <location>
        <begin position="108"/>
        <end position="331"/>
    </location>
</feature>
<dbReference type="AlphaFoldDB" id="A0A9Q0CGD4"/>
<name>A0A9Q0CGD4_9POAL</name>